<proteinExistence type="predicted"/>
<dbReference type="RefSeq" id="WP_015537914.1">
    <property type="nucleotide sequence ID" value="NC_021020.1"/>
</dbReference>
<sequence>MTYLPTEEDLALLKSRSKRLYCRIELLNKDYQIIDTIEGLALSGSNSIDADSDTRRTFNLDIFPKSGFSISQFSTEEWTSKMLRLQIGMKAPTSIPLVGADAVRISEEEIDAKIKNSAIYKEKDTELRQAKWRYKVGGYEQYGNIENINRKRIIWTDENKKKYASFVKEQGDVGTYSTVVASSDGYTTNGKTYEIAYTPLLIGGGDVIIPLLNADIRSYIEVIFNAACDAVQRDSTTLQSKILELDSFGVDCTIYGKTVRVKNMIAAVEGGIAAGKTLSAADVAAIAGCTKDELDKYFHDTSVFVGYSMHDIQETIWELKDGLTQIYNFYHALYSGEAEIRTGTNFVDTDGVHWYGAGVYAIQQNGYSYNATTNKLSLSCLDMTCLLDGTLGGTLTGYATRIPMYDRKLVVKDGVNYYEDDKKKPHYVRDSIKETFELSGLTKSMVDYWVRRIPHDLEYNTGTTIWNILTELRDLYFPFEMYFDDDTFVCKEIPSGYDDPVVLDEDTFKSMVISEDASVDYSQIHNCVEVWGASNSSDYFCKDKDKLEKNDPDGTGEVVYCKKGTKEWDDVVALIKNNELNMSYNMDPDDTGASILWLKLKQASISDGTRFSFVCPEDISIDARICIENLITTIKTNPKDNSEYKDVSRAVYAPMMLFQAVTNENGEDEPEDTSILKKGRYYVITYGERWLNQATDGAFTYKFNTLTGKYEKEPRDPQVRYYPKEVYNTETKCYETKYIKYNPATNTETEISDPALLVESRVYFIGQSQSHAMTKFVDAMPTAKQIEADKIAEACDNLEYVVVNDPNRIDDLYNSRLTIDKIGRRNLVCSGSEFDGYTSDESAMTVCKYTLWKNCRLTDSITLSMHMIPWLDVNEKVKYAAKYLKSDIAVEWIIKKIDKNIGEGTMNVTLSRYYPYYPYITYENVLKEKYIDNKKDT</sequence>
<feature type="domain" description="DUF5048" evidence="1">
    <location>
        <begin position="814"/>
        <end position="917"/>
    </location>
</feature>
<dbReference type="AlphaFoldDB" id="D4KC30"/>
<name>D4KC30_9FIRM</name>
<dbReference type="HOGENOM" id="CLU_312785_0_0_9"/>
<dbReference type="Proteomes" id="UP000007059">
    <property type="component" value="Chromosome"/>
</dbReference>
<dbReference type="EMBL" id="FP929046">
    <property type="protein sequence ID" value="CBL02393.1"/>
    <property type="molecule type" value="Genomic_DNA"/>
</dbReference>
<dbReference type="eggNOG" id="ENOG502Z9A4">
    <property type="taxonomic scope" value="Bacteria"/>
</dbReference>
<accession>D4KC30</accession>
<evidence type="ECO:0000259" key="1">
    <source>
        <dbReference type="Pfam" id="PF16467"/>
    </source>
</evidence>
<dbReference type="PATRIC" id="fig|657322.3.peg.2128"/>
<protein>
    <recommendedName>
        <fullName evidence="1">DUF5048 domain-containing protein</fullName>
    </recommendedName>
</protein>
<evidence type="ECO:0000313" key="3">
    <source>
        <dbReference type="Proteomes" id="UP000007059"/>
    </source>
</evidence>
<dbReference type="KEGG" id="fpa:FPR_22020"/>
<gene>
    <name evidence="2" type="ORF">FPR_22020</name>
</gene>
<organism evidence="2 3">
    <name type="scientific">Faecalibacterium prausnitzii SL3/3</name>
    <dbReference type="NCBI Taxonomy" id="657322"/>
    <lineage>
        <taxon>Bacteria</taxon>
        <taxon>Bacillati</taxon>
        <taxon>Bacillota</taxon>
        <taxon>Clostridia</taxon>
        <taxon>Eubacteriales</taxon>
        <taxon>Oscillospiraceae</taxon>
        <taxon>Faecalibacterium</taxon>
    </lineage>
</organism>
<dbReference type="Pfam" id="PF16467">
    <property type="entry name" value="DUF5048"/>
    <property type="match status" value="1"/>
</dbReference>
<dbReference type="InterPro" id="IPR032489">
    <property type="entry name" value="DUF5048"/>
</dbReference>
<evidence type="ECO:0000313" key="2">
    <source>
        <dbReference type="EMBL" id="CBL02393.1"/>
    </source>
</evidence>
<reference evidence="2 3" key="2">
    <citation type="submission" date="2010-03" db="EMBL/GenBank/DDBJ databases">
        <authorList>
            <person name="Pajon A."/>
        </authorList>
    </citation>
    <scope>NUCLEOTIDE SEQUENCE [LARGE SCALE GENOMIC DNA]</scope>
    <source>
        <strain evidence="2 3">SL3/3</strain>
    </source>
</reference>
<reference evidence="2 3" key="1">
    <citation type="submission" date="2010-03" db="EMBL/GenBank/DDBJ databases">
        <title>The genome sequence of Faecalibacterium prausnitzii SL3/3.</title>
        <authorList>
            <consortium name="metaHIT consortium -- http://www.metahit.eu/"/>
            <person name="Pajon A."/>
            <person name="Turner K."/>
            <person name="Parkhill J."/>
            <person name="Duncan S."/>
            <person name="Flint H."/>
        </authorList>
    </citation>
    <scope>NUCLEOTIDE SEQUENCE [LARGE SCALE GENOMIC DNA]</scope>
    <source>
        <strain evidence="2 3">SL3/3</strain>
    </source>
</reference>